<dbReference type="PRINTS" id="PR00999">
    <property type="entry name" value="FUNGALYSIN"/>
</dbReference>
<feature type="chain" id="PRO_5026373679" description="Extracellular metalloproteinase" evidence="13">
    <location>
        <begin position="20"/>
        <end position="636"/>
    </location>
</feature>
<protein>
    <recommendedName>
        <fullName evidence="13">Extracellular metalloproteinase</fullName>
        <ecNumber evidence="13">3.4.24.-</ecNumber>
    </recommendedName>
    <alternativeName>
        <fullName evidence="13">Fungalysin</fullName>
    </alternativeName>
</protein>
<dbReference type="EMBL" id="MU005600">
    <property type="protein sequence ID" value="KAF2679942.1"/>
    <property type="molecule type" value="Genomic_DNA"/>
</dbReference>
<evidence type="ECO:0000256" key="5">
    <source>
        <dbReference type="ARBA" id="ARBA00022723"/>
    </source>
</evidence>
<evidence type="ECO:0000256" key="8">
    <source>
        <dbReference type="ARBA" id="ARBA00022833"/>
    </source>
</evidence>
<dbReference type="Proteomes" id="UP000799291">
    <property type="component" value="Unassembled WGS sequence"/>
</dbReference>
<dbReference type="OrthoDB" id="3227768at2759"/>
<dbReference type="Gene3D" id="3.10.170.10">
    <property type="match status" value="1"/>
</dbReference>
<feature type="domain" description="FTP" evidence="14">
    <location>
        <begin position="84"/>
        <end position="135"/>
    </location>
</feature>
<sequence>MRSLLLASLASLAVRNVHAHSSGFTHSARLLSKRTVDLDAFRLVLDTEYTNSTQAQGDSSISSLAQADPQDVATKLVKTTVPGAQFRLVGDHYVGDNGIAHFYFKQTANDLDIDNADFNVNIGRNGEVFSFGNSFYKGDAPSALRKRDAVEPVNALKAAVNTLQLPISADKATAESTGNDSFTFKQTSGTVSEPNARLVYVQTAEGNLALAWRVETDIDTNWLLTYVDAENGEKVYHVIDYAADATYEVYPWGLNDPTEGSRVVIEDPFDAKASEFGWQSDGTATYKTTRGNNGIAQSNWNNVQQQSQYINLPRPTSAASAFEYPYSPEEEDWKSYVNASITQLFYTANKYHDLLYLLGFTEQAGNFELNNNGQGGKGADYVYLHAQDGAGWNNANFLTPVDGQAPRMRMYIWNYTTPFKDGAFEAGIVIHEYTHGLSTRLTGGPANSGCLNLVEAGGMGEGWGDFYATAIRLKPNDTRTTDYPMGAWAYSNPKGLRPYVYSTDTTTNPHVYKDVDGLTKVHYIGTVWATMLYEVLWNLIEKHGKNDAGVPDFDANGVPTDGKYLTMKLVLDGLALQPCNPTFVSAREAILDADKALTGGENQCEIWKGFAKRGLGTGAVYNSRARTNSFDVPEEC</sequence>
<feature type="binding site" evidence="12">
    <location>
        <position position="435"/>
    </location>
    <ligand>
        <name>Zn(2+)</name>
        <dbReference type="ChEBI" id="CHEBI:29105"/>
        <note>catalytic</note>
    </ligand>
</feature>
<dbReference type="InterPro" id="IPR027268">
    <property type="entry name" value="Peptidase_M4/M1_CTD_sf"/>
</dbReference>
<dbReference type="Gene3D" id="1.10.390.10">
    <property type="entry name" value="Neutral Protease Domain 2"/>
    <property type="match status" value="1"/>
</dbReference>
<keyword evidence="5 12" id="KW-0479">Metal-binding</keyword>
<evidence type="ECO:0000256" key="11">
    <source>
        <dbReference type="PIRSR" id="PIRSR601842-1"/>
    </source>
</evidence>
<dbReference type="CDD" id="cd09596">
    <property type="entry name" value="M36"/>
    <property type="match status" value="1"/>
</dbReference>
<proteinExistence type="inferred from homology"/>
<dbReference type="InterPro" id="IPR001842">
    <property type="entry name" value="Peptidase_M36"/>
</dbReference>
<feature type="binding site" evidence="12">
    <location>
        <position position="461"/>
    </location>
    <ligand>
        <name>Zn(2+)</name>
        <dbReference type="ChEBI" id="CHEBI:29105"/>
        <note>catalytic</note>
    </ligand>
</feature>
<gene>
    <name evidence="15" type="ORF">K458DRAFT_346244</name>
</gene>
<dbReference type="GO" id="GO:0006508">
    <property type="term" value="P:proteolysis"/>
    <property type="evidence" value="ECO:0007669"/>
    <property type="project" value="UniProtKB-KW"/>
</dbReference>
<evidence type="ECO:0000259" key="14">
    <source>
        <dbReference type="Pfam" id="PF07504"/>
    </source>
</evidence>
<keyword evidence="9 13" id="KW-0482">Metalloprotease</keyword>
<feature type="signal peptide" evidence="13">
    <location>
        <begin position="1"/>
        <end position="19"/>
    </location>
</feature>
<comment type="similarity">
    <text evidence="2 13">Belongs to the peptidase M36 family.</text>
</comment>
<dbReference type="InterPro" id="IPR050371">
    <property type="entry name" value="Fungal_virulence_M36"/>
</dbReference>
<evidence type="ECO:0000256" key="9">
    <source>
        <dbReference type="ARBA" id="ARBA00023049"/>
    </source>
</evidence>
<organism evidence="15 16">
    <name type="scientific">Lentithecium fluviatile CBS 122367</name>
    <dbReference type="NCBI Taxonomy" id="1168545"/>
    <lineage>
        <taxon>Eukaryota</taxon>
        <taxon>Fungi</taxon>
        <taxon>Dikarya</taxon>
        <taxon>Ascomycota</taxon>
        <taxon>Pezizomycotina</taxon>
        <taxon>Dothideomycetes</taxon>
        <taxon>Pleosporomycetidae</taxon>
        <taxon>Pleosporales</taxon>
        <taxon>Massarineae</taxon>
        <taxon>Lentitheciaceae</taxon>
        <taxon>Lentithecium</taxon>
    </lineage>
</organism>
<feature type="binding site" evidence="12">
    <location>
        <position position="431"/>
    </location>
    <ligand>
        <name>Zn(2+)</name>
        <dbReference type="ChEBI" id="CHEBI:29105"/>
        <note>catalytic</note>
    </ligand>
</feature>
<feature type="binding site" evidence="12">
    <location>
        <position position="244"/>
    </location>
    <ligand>
        <name>Zn(2+)</name>
        <dbReference type="ChEBI" id="CHEBI:29105"/>
        <note>catalytic</note>
    </ligand>
</feature>
<dbReference type="GO" id="GO:0004222">
    <property type="term" value="F:metalloendopeptidase activity"/>
    <property type="evidence" value="ECO:0007669"/>
    <property type="project" value="InterPro"/>
</dbReference>
<evidence type="ECO:0000256" key="3">
    <source>
        <dbReference type="ARBA" id="ARBA00022525"/>
    </source>
</evidence>
<feature type="active site" evidence="11">
    <location>
        <position position="432"/>
    </location>
</feature>
<evidence type="ECO:0000256" key="10">
    <source>
        <dbReference type="ARBA" id="ARBA00023145"/>
    </source>
</evidence>
<evidence type="ECO:0000256" key="4">
    <source>
        <dbReference type="ARBA" id="ARBA00022670"/>
    </source>
</evidence>
<comment type="cofactor">
    <cofactor evidence="12">
        <name>Zn(2+)</name>
        <dbReference type="ChEBI" id="CHEBI:29105"/>
    </cofactor>
    <text evidence="12">Binds 1 zinc ion per subunit.</text>
</comment>
<dbReference type="Pfam" id="PF07504">
    <property type="entry name" value="FTP"/>
    <property type="match status" value="1"/>
</dbReference>
<keyword evidence="8 12" id="KW-0862">Zinc</keyword>
<comment type="subcellular location">
    <subcellularLocation>
        <location evidence="1 13">Secreted</location>
    </subcellularLocation>
</comment>
<keyword evidence="7 13" id="KW-0378">Hydrolase</keyword>
<keyword evidence="16" id="KW-1185">Reference proteome</keyword>
<keyword evidence="10 13" id="KW-0865">Zymogen</keyword>
<dbReference type="PANTHER" id="PTHR33478">
    <property type="entry name" value="EXTRACELLULAR METALLOPROTEINASE MEP"/>
    <property type="match status" value="1"/>
</dbReference>
<dbReference type="GO" id="GO:0008270">
    <property type="term" value="F:zinc ion binding"/>
    <property type="evidence" value="ECO:0007669"/>
    <property type="project" value="InterPro"/>
</dbReference>
<dbReference type="GO" id="GO:0005576">
    <property type="term" value="C:extracellular region"/>
    <property type="evidence" value="ECO:0007669"/>
    <property type="project" value="UniProtKB-SubCell"/>
</dbReference>
<evidence type="ECO:0000256" key="12">
    <source>
        <dbReference type="PIRSR" id="PIRSR601842-2"/>
    </source>
</evidence>
<evidence type="ECO:0000256" key="2">
    <source>
        <dbReference type="ARBA" id="ARBA00006006"/>
    </source>
</evidence>
<evidence type="ECO:0000256" key="7">
    <source>
        <dbReference type="ARBA" id="ARBA00022801"/>
    </source>
</evidence>
<evidence type="ECO:0000256" key="6">
    <source>
        <dbReference type="ARBA" id="ARBA00022729"/>
    </source>
</evidence>
<evidence type="ECO:0000256" key="13">
    <source>
        <dbReference type="RuleBase" id="RU364017"/>
    </source>
</evidence>
<keyword evidence="4 13" id="KW-0645">Protease</keyword>
<dbReference type="SUPFAM" id="SSF55486">
    <property type="entry name" value="Metalloproteases ('zincins'), catalytic domain"/>
    <property type="match status" value="1"/>
</dbReference>
<accession>A0A6G1INZ6</accession>
<evidence type="ECO:0000313" key="16">
    <source>
        <dbReference type="Proteomes" id="UP000799291"/>
    </source>
</evidence>
<dbReference type="PANTHER" id="PTHR33478:SF1">
    <property type="entry name" value="EXTRACELLULAR METALLOPROTEINASE MEP"/>
    <property type="match status" value="1"/>
</dbReference>
<keyword evidence="6 13" id="KW-0732">Signal</keyword>
<dbReference type="Pfam" id="PF02128">
    <property type="entry name" value="Peptidase_M36"/>
    <property type="match status" value="1"/>
</dbReference>
<evidence type="ECO:0000256" key="1">
    <source>
        <dbReference type="ARBA" id="ARBA00004613"/>
    </source>
</evidence>
<name>A0A6G1INZ6_9PLEO</name>
<reference evidence="15" key="1">
    <citation type="journal article" date="2020" name="Stud. Mycol.">
        <title>101 Dothideomycetes genomes: a test case for predicting lifestyles and emergence of pathogens.</title>
        <authorList>
            <person name="Haridas S."/>
            <person name="Albert R."/>
            <person name="Binder M."/>
            <person name="Bloem J."/>
            <person name="Labutti K."/>
            <person name="Salamov A."/>
            <person name="Andreopoulos B."/>
            <person name="Baker S."/>
            <person name="Barry K."/>
            <person name="Bills G."/>
            <person name="Bluhm B."/>
            <person name="Cannon C."/>
            <person name="Castanera R."/>
            <person name="Culley D."/>
            <person name="Daum C."/>
            <person name="Ezra D."/>
            <person name="Gonzalez J."/>
            <person name="Henrissat B."/>
            <person name="Kuo A."/>
            <person name="Liang C."/>
            <person name="Lipzen A."/>
            <person name="Lutzoni F."/>
            <person name="Magnuson J."/>
            <person name="Mondo S."/>
            <person name="Nolan M."/>
            <person name="Ohm R."/>
            <person name="Pangilinan J."/>
            <person name="Park H.-J."/>
            <person name="Ramirez L."/>
            <person name="Alfaro M."/>
            <person name="Sun H."/>
            <person name="Tritt A."/>
            <person name="Yoshinaga Y."/>
            <person name="Zwiers L.-H."/>
            <person name="Turgeon B."/>
            <person name="Goodwin S."/>
            <person name="Spatafora J."/>
            <person name="Crous P."/>
            <person name="Grigoriev I."/>
        </authorList>
    </citation>
    <scope>NUCLEOTIDE SEQUENCE</scope>
    <source>
        <strain evidence="15">CBS 122367</strain>
    </source>
</reference>
<keyword evidence="3 13" id="KW-0964">Secreted</keyword>
<dbReference type="EC" id="3.4.24.-" evidence="13"/>
<dbReference type="InterPro" id="IPR011096">
    <property type="entry name" value="FTP_domain"/>
</dbReference>
<evidence type="ECO:0000313" key="15">
    <source>
        <dbReference type="EMBL" id="KAF2679942.1"/>
    </source>
</evidence>
<dbReference type="AlphaFoldDB" id="A0A6G1INZ6"/>